<evidence type="ECO:0000313" key="2">
    <source>
        <dbReference type="Proteomes" id="UP000189701"/>
    </source>
</evidence>
<protein>
    <submittedName>
        <fullName evidence="3">Uncharacterized protein LOC104249391</fullName>
    </submittedName>
</protein>
<organism evidence="2 3">
    <name type="scientific">Nicotiana sylvestris</name>
    <name type="common">Wood tobacco</name>
    <name type="synonym">South American tobacco</name>
    <dbReference type="NCBI Taxonomy" id="4096"/>
    <lineage>
        <taxon>Eukaryota</taxon>
        <taxon>Viridiplantae</taxon>
        <taxon>Streptophyta</taxon>
        <taxon>Embryophyta</taxon>
        <taxon>Tracheophyta</taxon>
        <taxon>Spermatophyta</taxon>
        <taxon>Magnoliopsida</taxon>
        <taxon>eudicotyledons</taxon>
        <taxon>Gunneridae</taxon>
        <taxon>Pentapetalae</taxon>
        <taxon>asterids</taxon>
        <taxon>lamiids</taxon>
        <taxon>Solanales</taxon>
        <taxon>Solanaceae</taxon>
        <taxon>Nicotianoideae</taxon>
        <taxon>Nicotianeae</taxon>
        <taxon>Nicotiana</taxon>
    </lineage>
</organism>
<proteinExistence type="predicted"/>
<feature type="compositionally biased region" description="Polar residues" evidence="1">
    <location>
        <begin position="57"/>
        <end position="73"/>
    </location>
</feature>
<dbReference type="Proteomes" id="UP000189701">
    <property type="component" value="Unplaced"/>
</dbReference>
<evidence type="ECO:0000256" key="1">
    <source>
        <dbReference type="SAM" id="MobiDB-lite"/>
    </source>
</evidence>
<name>A0A1U7YY83_NICSY</name>
<accession>A0A1U7YY83</accession>
<feature type="region of interest" description="Disordered" evidence="1">
    <location>
        <begin position="138"/>
        <end position="180"/>
    </location>
</feature>
<dbReference type="OrthoDB" id="1751882at2759"/>
<dbReference type="RefSeq" id="XP_009804114.1">
    <property type="nucleotide sequence ID" value="XM_009805812.1"/>
</dbReference>
<dbReference type="AlphaFoldDB" id="A0A1U7YY83"/>
<feature type="compositionally biased region" description="Low complexity" evidence="1">
    <location>
        <begin position="145"/>
        <end position="172"/>
    </location>
</feature>
<gene>
    <name evidence="3" type="primary">LOC104249391</name>
</gene>
<feature type="compositionally biased region" description="Basic and acidic residues" evidence="1">
    <location>
        <begin position="47"/>
        <end position="56"/>
    </location>
</feature>
<feature type="compositionally biased region" description="Low complexity" evidence="1">
    <location>
        <begin position="86"/>
        <end position="100"/>
    </location>
</feature>
<reference evidence="2" key="1">
    <citation type="journal article" date="2013" name="Genome Biol.">
        <title>Reference genomes and transcriptomes of Nicotiana sylvestris and Nicotiana tomentosiformis.</title>
        <authorList>
            <person name="Sierro N."/>
            <person name="Battey J.N."/>
            <person name="Ouadi S."/>
            <person name="Bovet L."/>
            <person name="Goepfert S."/>
            <person name="Bakaher N."/>
            <person name="Peitsch M.C."/>
            <person name="Ivanov N.V."/>
        </authorList>
    </citation>
    <scope>NUCLEOTIDE SEQUENCE [LARGE SCALE GENOMIC DNA]</scope>
</reference>
<feature type="region of interest" description="Disordered" evidence="1">
    <location>
        <begin position="47"/>
        <end position="103"/>
    </location>
</feature>
<keyword evidence="2" id="KW-1185">Reference proteome</keyword>
<evidence type="ECO:0000313" key="3">
    <source>
        <dbReference type="RefSeq" id="XP_009804114.1"/>
    </source>
</evidence>
<sequence>MEARVRRFVQGLNSLTGNEASTAALNSDMNYGKMVAFSQAIESRKLKNRMEREGNRKTQSTCNMGPNQQQQWSHFKPSKGNKGSYQWGRSGERSQQQQRSPCPKCGKMHLGVCYLELPICYRYGMRVHIQRHCHTSRQGVGTGISQSSSPAAATSSAPSLARGAPAPAWRGATRSGEQSS</sequence>
<reference evidence="3" key="2">
    <citation type="submission" date="2025-08" db="UniProtKB">
        <authorList>
            <consortium name="RefSeq"/>
        </authorList>
    </citation>
    <scope>IDENTIFICATION</scope>
    <source>
        <tissue evidence="3">Leaf</tissue>
    </source>
</reference>